<dbReference type="Proteomes" id="UP000191144">
    <property type="component" value="Chromosome F"/>
</dbReference>
<dbReference type="OrthoDB" id="4073963at2759"/>
<evidence type="ECO:0000313" key="2">
    <source>
        <dbReference type="Proteomes" id="UP000191144"/>
    </source>
</evidence>
<name>A0A1G4JWY4_9SACH</name>
<proteinExistence type="predicted"/>
<sequence length="410" mass="46063">MAPRESMLNDWTINVQKPCSDEGNVRTRPAKLVSVSSMLGSVPPGSMSGSKWRQEAHDLFGLKRLAKAYFKSGQSYTKEDISGDHTIHYRVKPANSNLHGAHPLSGTMIKVGNRLPQKRQKYSVSMESFADHGPKNVTIRKARYFETDGTGLAPLNALDSKSSRGANINDWSFSNNNDFEMGTVNPSVLSAESNKVLQLCNLPKNCGLQSVLSQVAGGPLERVDVIIDPYDLSAITAVRLEFISAQCAQSFMRHGQARNLQINGHVLKPEWAPRLRSDHLNMSVVTGEEQMHDKVLNKKCDGSTPRRCIIIKKTGHKEHLRSRQMVSRKLCHFDVAELKRDFADFGEIAEVTPMISRKLCVSISYFDIRSAIDVMASYENPNTYMNKKYSREWSINYGRDTTERPCYMMV</sequence>
<organism evidence="1 2">
    <name type="scientific">Lachancea meyersii CBS 8951</name>
    <dbReference type="NCBI Taxonomy" id="1266667"/>
    <lineage>
        <taxon>Eukaryota</taxon>
        <taxon>Fungi</taxon>
        <taxon>Dikarya</taxon>
        <taxon>Ascomycota</taxon>
        <taxon>Saccharomycotina</taxon>
        <taxon>Saccharomycetes</taxon>
        <taxon>Saccharomycetales</taxon>
        <taxon>Saccharomycetaceae</taxon>
        <taxon>Lachancea</taxon>
    </lineage>
</organism>
<dbReference type="EMBL" id="LT598477">
    <property type="protein sequence ID" value="SCU95541.1"/>
    <property type="molecule type" value="Genomic_DNA"/>
</dbReference>
<evidence type="ECO:0000313" key="1">
    <source>
        <dbReference type="EMBL" id="SCU95541.1"/>
    </source>
</evidence>
<dbReference type="AlphaFoldDB" id="A0A1G4JWY4"/>
<keyword evidence="2" id="KW-1185">Reference proteome</keyword>
<protein>
    <submittedName>
        <fullName evidence="1">LAME_0F12530g1_1</fullName>
    </submittedName>
</protein>
<reference evidence="2" key="1">
    <citation type="submission" date="2016-03" db="EMBL/GenBank/DDBJ databases">
        <authorList>
            <person name="Devillers Hugo."/>
        </authorList>
    </citation>
    <scope>NUCLEOTIDE SEQUENCE [LARGE SCALE GENOMIC DNA]</scope>
</reference>
<gene>
    <name evidence="1" type="ORF">LAME_0F12530G</name>
</gene>
<accession>A0A1G4JWY4</accession>